<evidence type="ECO:0000313" key="2">
    <source>
        <dbReference type="Proteomes" id="UP000828390"/>
    </source>
</evidence>
<keyword evidence="2" id="KW-1185">Reference proteome</keyword>
<evidence type="ECO:0000313" key="1">
    <source>
        <dbReference type="EMBL" id="KAH3769845.1"/>
    </source>
</evidence>
<reference evidence="1" key="2">
    <citation type="submission" date="2020-11" db="EMBL/GenBank/DDBJ databases">
        <authorList>
            <person name="McCartney M.A."/>
            <person name="Auch B."/>
            <person name="Kono T."/>
            <person name="Mallez S."/>
            <person name="Becker A."/>
            <person name="Gohl D.M."/>
            <person name="Silverstein K.A.T."/>
            <person name="Koren S."/>
            <person name="Bechman K.B."/>
            <person name="Herman A."/>
            <person name="Abrahante J.E."/>
            <person name="Garbe J."/>
        </authorList>
    </citation>
    <scope>NUCLEOTIDE SEQUENCE</scope>
    <source>
        <strain evidence="1">Duluth1</strain>
        <tissue evidence="1">Whole animal</tissue>
    </source>
</reference>
<protein>
    <submittedName>
        <fullName evidence="1">Uncharacterized protein</fullName>
    </submittedName>
</protein>
<sequence>MIGQTFSDYTFKRSKQAITLAANSSVTVKGATVPIDPQLFFQRLTTVARYGDDYPDLFKYKLSSVPSSLFDIHGLLREPQKSWLADLIWKRGNCSPERNVCESDVVHVIECGSLIQKLP</sequence>
<proteinExistence type="predicted"/>
<accession>A0A9D4E0K4</accession>
<name>A0A9D4E0K4_DREPO</name>
<organism evidence="1 2">
    <name type="scientific">Dreissena polymorpha</name>
    <name type="common">Zebra mussel</name>
    <name type="synonym">Mytilus polymorpha</name>
    <dbReference type="NCBI Taxonomy" id="45954"/>
    <lineage>
        <taxon>Eukaryota</taxon>
        <taxon>Metazoa</taxon>
        <taxon>Spiralia</taxon>
        <taxon>Lophotrochozoa</taxon>
        <taxon>Mollusca</taxon>
        <taxon>Bivalvia</taxon>
        <taxon>Autobranchia</taxon>
        <taxon>Heteroconchia</taxon>
        <taxon>Euheterodonta</taxon>
        <taxon>Imparidentia</taxon>
        <taxon>Neoheterodontei</taxon>
        <taxon>Myida</taxon>
        <taxon>Dreissenoidea</taxon>
        <taxon>Dreissenidae</taxon>
        <taxon>Dreissena</taxon>
    </lineage>
</organism>
<comment type="caution">
    <text evidence="1">The sequence shown here is derived from an EMBL/GenBank/DDBJ whole genome shotgun (WGS) entry which is preliminary data.</text>
</comment>
<reference evidence="1" key="1">
    <citation type="journal article" date="2019" name="bioRxiv">
        <title>The Genome of the Zebra Mussel, Dreissena polymorpha: A Resource for Invasive Species Research.</title>
        <authorList>
            <person name="McCartney M.A."/>
            <person name="Auch B."/>
            <person name="Kono T."/>
            <person name="Mallez S."/>
            <person name="Zhang Y."/>
            <person name="Obille A."/>
            <person name="Becker A."/>
            <person name="Abrahante J.E."/>
            <person name="Garbe J."/>
            <person name="Badalamenti J.P."/>
            <person name="Herman A."/>
            <person name="Mangelson H."/>
            <person name="Liachko I."/>
            <person name="Sullivan S."/>
            <person name="Sone E.D."/>
            <person name="Koren S."/>
            <person name="Silverstein K.A.T."/>
            <person name="Beckman K.B."/>
            <person name="Gohl D.M."/>
        </authorList>
    </citation>
    <scope>NUCLEOTIDE SEQUENCE</scope>
    <source>
        <strain evidence="1">Duluth1</strain>
        <tissue evidence="1">Whole animal</tissue>
    </source>
</reference>
<gene>
    <name evidence="1" type="ORF">DPMN_171123</name>
</gene>
<dbReference type="EMBL" id="JAIWYP010000009">
    <property type="protein sequence ID" value="KAH3769845.1"/>
    <property type="molecule type" value="Genomic_DNA"/>
</dbReference>
<dbReference type="Proteomes" id="UP000828390">
    <property type="component" value="Unassembled WGS sequence"/>
</dbReference>
<dbReference type="AlphaFoldDB" id="A0A9D4E0K4"/>